<protein>
    <submittedName>
        <fullName evidence="1">Uncharacterized protein</fullName>
    </submittedName>
</protein>
<sequence length="74" mass="8573">MESEKTVTMNVTLMANPVYITIFTIISSINAINLTENYFPNNIEYSQTEEIELSYNKINSLNAHAFRHLRQFKG</sequence>
<evidence type="ECO:0000313" key="2">
    <source>
        <dbReference type="Proteomes" id="UP000681967"/>
    </source>
</evidence>
<gene>
    <name evidence="1" type="ORF">BYL167_LOCUS29245</name>
</gene>
<dbReference type="Proteomes" id="UP000681967">
    <property type="component" value="Unassembled WGS sequence"/>
</dbReference>
<feature type="non-terminal residue" evidence="1">
    <location>
        <position position="74"/>
    </location>
</feature>
<name>A0A8S2UYW9_9BILA</name>
<reference evidence="1" key="1">
    <citation type="submission" date="2021-02" db="EMBL/GenBank/DDBJ databases">
        <authorList>
            <person name="Nowell W R."/>
        </authorList>
    </citation>
    <scope>NUCLEOTIDE SEQUENCE</scope>
</reference>
<accession>A0A8S2UYW9</accession>
<organism evidence="1 2">
    <name type="scientific">Rotaria magnacalcarata</name>
    <dbReference type="NCBI Taxonomy" id="392030"/>
    <lineage>
        <taxon>Eukaryota</taxon>
        <taxon>Metazoa</taxon>
        <taxon>Spiralia</taxon>
        <taxon>Gnathifera</taxon>
        <taxon>Rotifera</taxon>
        <taxon>Eurotatoria</taxon>
        <taxon>Bdelloidea</taxon>
        <taxon>Philodinida</taxon>
        <taxon>Philodinidae</taxon>
        <taxon>Rotaria</taxon>
    </lineage>
</organism>
<dbReference type="AlphaFoldDB" id="A0A8S2UYW9"/>
<proteinExistence type="predicted"/>
<dbReference type="EMBL" id="CAJOBH010044053">
    <property type="protein sequence ID" value="CAF4344698.1"/>
    <property type="molecule type" value="Genomic_DNA"/>
</dbReference>
<evidence type="ECO:0000313" key="1">
    <source>
        <dbReference type="EMBL" id="CAF4344698.1"/>
    </source>
</evidence>
<comment type="caution">
    <text evidence="1">The sequence shown here is derived from an EMBL/GenBank/DDBJ whole genome shotgun (WGS) entry which is preliminary data.</text>
</comment>